<dbReference type="Proteomes" id="UP000807769">
    <property type="component" value="Unassembled WGS sequence"/>
</dbReference>
<name>A0A9P7EBW1_9AGAM</name>
<reference evidence="2" key="1">
    <citation type="journal article" date="2020" name="New Phytol.">
        <title>Comparative genomics reveals dynamic genome evolution in host specialist ectomycorrhizal fungi.</title>
        <authorList>
            <person name="Lofgren L.A."/>
            <person name="Nguyen N.H."/>
            <person name="Vilgalys R."/>
            <person name="Ruytinx J."/>
            <person name="Liao H.L."/>
            <person name="Branco S."/>
            <person name="Kuo A."/>
            <person name="LaButti K."/>
            <person name="Lipzen A."/>
            <person name="Andreopoulos W."/>
            <person name="Pangilinan J."/>
            <person name="Riley R."/>
            <person name="Hundley H."/>
            <person name="Na H."/>
            <person name="Barry K."/>
            <person name="Grigoriev I.V."/>
            <person name="Stajich J.E."/>
            <person name="Kennedy P.G."/>
        </authorList>
    </citation>
    <scope>NUCLEOTIDE SEQUENCE</scope>
    <source>
        <strain evidence="2">MN1</strain>
    </source>
</reference>
<accession>A0A9P7EBW1</accession>
<dbReference type="EMBL" id="JABBWG010000015">
    <property type="protein sequence ID" value="KAG1816834.1"/>
    <property type="molecule type" value="Genomic_DNA"/>
</dbReference>
<dbReference type="Pfam" id="PF20255">
    <property type="entry name" value="DUF6606"/>
    <property type="match status" value="1"/>
</dbReference>
<dbReference type="RefSeq" id="XP_041193394.1">
    <property type="nucleotide sequence ID" value="XM_041340133.1"/>
</dbReference>
<feature type="domain" description="DUF6606" evidence="1">
    <location>
        <begin position="44"/>
        <end position="196"/>
    </location>
</feature>
<dbReference type="InterPro" id="IPR046541">
    <property type="entry name" value="DUF6606"/>
</dbReference>
<keyword evidence="3" id="KW-1185">Reference proteome</keyword>
<organism evidence="2 3">
    <name type="scientific">Suillus subaureus</name>
    <dbReference type="NCBI Taxonomy" id="48587"/>
    <lineage>
        <taxon>Eukaryota</taxon>
        <taxon>Fungi</taxon>
        <taxon>Dikarya</taxon>
        <taxon>Basidiomycota</taxon>
        <taxon>Agaricomycotina</taxon>
        <taxon>Agaricomycetes</taxon>
        <taxon>Agaricomycetidae</taxon>
        <taxon>Boletales</taxon>
        <taxon>Suillineae</taxon>
        <taxon>Suillaceae</taxon>
        <taxon>Suillus</taxon>
    </lineage>
</organism>
<protein>
    <recommendedName>
        <fullName evidence="1">DUF6606 domain-containing protein</fullName>
    </recommendedName>
</protein>
<evidence type="ECO:0000259" key="1">
    <source>
        <dbReference type="Pfam" id="PF20255"/>
    </source>
</evidence>
<gene>
    <name evidence="2" type="ORF">BJ212DRAFT_1480694</name>
</gene>
<proteinExistence type="predicted"/>
<dbReference type="AlphaFoldDB" id="A0A9P7EBW1"/>
<sequence length="196" mass="21587">MSVASESSQTDVLEYIITHIFCPVKLLQHSDYTLNNDGSLLNVEQWSPLLKMLENLAVMMTSPSLTGEVVESQVKSMQAGDILAYLIWEQNAAVVLCMLDMKTIFESFEVSPPAYAVMEAKGKLLCLYPGPAIAISNSVVDNPTFPPEFGNFLSHMSSDGLDPSVHKGETVHPHYITQLLTDILYMFGEPSDVPCI</sequence>
<dbReference type="OrthoDB" id="3182339at2759"/>
<dbReference type="GeneID" id="64634149"/>
<evidence type="ECO:0000313" key="2">
    <source>
        <dbReference type="EMBL" id="KAG1816834.1"/>
    </source>
</evidence>
<evidence type="ECO:0000313" key="3">
    <source>
        <dbReference type="Proteomes" id="UP000807769"/>
    </source>
</evidence>
<comment type="caution">
    <text evidence="2">The sequence shown here is derived from an EMBL/GenBank/DDBJ whole genome shotgun (WGS) entry which is preliminary data.</text>
</comment>